<sequence length="323" mass="35058">MLKRTHGVSLNSFPRRFRKQNSSQTRSVGDQNVFTPDNAENVHDAVSSLFASVLRIPVVAPDCHAGEISPTGVSALLAAIPTLTHNDTFVDFGSGIGNVVVQVALKTSVGICNGIEFQENFVKMSKRLISDACEISPNLSKVTIHEADFRAMSPAVPEDITACSVLFTNNIVFETTSIATLEDFVTSSEGLVPVVVMTQICVDATDQPAHAASVLCGRFDSALLVEYLGPLGFIKRTGILGMQFRSSTFRHSIEYTSFVHQTYSLHCTYLSSTHNHAVRDVGYAYNNLWQGPKGLRTLFLACVPLPCNPLYPYATGLLLPSLA</sequence>
<dbReference type="SUPFAM" id="SSF53335">
    <property type="entry name" value="S-adenosyl-L-methionine-dependent methyltransferases"/>
    <property type="match status" value="1"/>
</dbReference>
<evidence type="ECO:0000256" key="5">
    <source>
        <dbReference type="ARBA" id="ARBA00022679"/>
    </source>
</evidence>
<dbReference type="InterPro" id="IPR025789">
    <property type="entry name" value="DOT1_dom"/>
</dbReference>
<dbReference type="GO" id="GO:0140956">
    <property type="term" value="F:histone H3K79 trimethyltransferase activity"/>
    <property type="evidence" value="ECO:0007669"/>
    <property type="project" value="UniProtKB-EC"/>
</dbReference>
<keyword evidence="4" id="KW-0489">Methyltransferase</keyword>
<dbReference type="OrthoDB" id="127701at2759"/>
<dbReference type="EMBL" id="BSXT01002842">
    <property type="protein sequence ID" value="GMF51226.1"/>
    <property type="molecule type" value="Genomic_DNA"/>
</dbReference>
<evidence type="ECO:0000256" key="9">
    <source>
        <dbReference type="ARBA" id="ARBA00029821"/>
    </source>
</evidence>
<dbReference type="InterPro" id="IPR029063">
    <property type="entry name" value="SAM-dependent_MTases_sf"/>
</dbReference>
<evidence type="ECO:0000256" key="4">
    <source>
        <dbReference type="ARBA" id="ARBA00022603"/>
    </source>
</evidence>
<comment type="caution">
    <text evidence="13">The sequence shown here is derived from an EMBL/GenBank/DDBJ whole genome shotgun (WGS) entry which is preliminary data.</text>
</comment>
<accession>A0A9W6Y346</accession>
<evidence type="ECO:0000256" key="1">
    <source>
        <dbReference type="ARBA" id="ARBA00004123"/>
    </source>
</evidence>
<comment type="subcellular location">
    <subcellularLocation>
        <location evidence="1">Nucleus</location>
    </subcellularLocation>
</comment>
<protein>
    <recommendedName>
        <fullName evidence="3">Histone-lysine N-methyltransferase, H3 lysine-79 specific</fullName>
        <ecNumber evidence="2">2.1.1.360</ecNumber>
    </recommendedName>
    <alternativeName>
        <fullName evidence="9">Histone H3-K79 methyltransferase</fullName>
    </alternativeName>
</protein>
<keyword evidence="5" id="KW-0808">Transferase</keyword>
<feature type="compositionally biased region" description="Polar residues" evidence="11">
    <location>
        <begin position="20"/>
        <end position="34"/>
    </location>
</feature>
<feature type="region of interest" description="Disordered" evidence="11">
    <location>
        <begin position="13"/>
        <end position="34"/>
    </location>
</feature>
<evidence type="ECO:0000259" key="12">
    <source>
        <dbReference type="Pfam" id="PF08123"/>
    </source>
</evidence>
<evidence type="ECO:0000256" key="8">
    <source>
        <dbReference type="ARBA" id="ARBA00023242"/>
    </source>
</evidence>
<dbReference type="PANTHER" id="PTHR21451">
    <property type="entry name" value="HISTONE H3 METHYLTRANSFERASE"/>
    <property type="match status" value="1"/>
</dbReference>
<dbReference type="AlphaFoldDB" id="A0A9W6Y346"/>
<dbReference type="GO" id="GO:0032259">
    <property type="term" value="P:methylation"/>
    <property type="evidence" value="ECO:0007669"/>
    <property type="project" value="UniProtKB-KW"/>
</dbReference>
<evidence type="ECO:0000256" key="10">
    <source>
        <dbReference type="ARBA" id="ARBA00047770"/>
    </source>
</evidence>
<gene>
    <name evidence="13" type="ORF">Pfra01_002065100</name>
</gene>
<keyword evidence="6" id="KW-0949">S-adenosyl-L-methionine</keyword>
<dbReference type="Proteomes" id="UP001165121">
    <property type="component" value="Unassembled WGS sequence"/>
</dbReference>
<name>A0A9W6Y346_9STRA</name>
<dbReference type="Pfam" id="PF08123">
    <property type="entry name" value="DOT1"/>
    <property type="match status" value="1"/>
</dbReference>
<dbReference type="EC" id="2.1.1.360" evidence="2"/>
<dbReference type="GO" id="GO:0000077">
    <property type="term" value="P:DNA damage checkpoint signaling"/>
    <property type="evidence" value="ECO:0007669"/>
    <property type="project" value="TreeGrafter"/>
</dbReference>
<keyword evidence="14" id="KW-1185">Reference proteome</keyword>
<proteinExistence type="predicted"/>
<evidence type="ECO:0000256" key="7">
    <source>
        <dbReference type="ARBA" id="ARBA00022853"/>
    </source>
</evidence>
<keyword evidence="8" id="KW-0539">Nucleus</keyword>
<evidence type="ECO:0000313" key="13">
    <source>
        <dbReference type="EMBL" id="GMF51226.1"/>
    </source>
</evidence>
<feature type="domain" description="DOT1" evidence="12">
    <location>
        <begin position="66"/>
        <end position="187"/>
    </location>
</feature>
<comment type="catalytic activity">
    <reaction evidence="10">
        <text>L-lysyl(79)-[histone H3] + 3 S-adenosyl-L-methionine = N(6),N(6),N(6)-trimethyl-L-lysyl(79)-[histone H3] + 3 S-adenosyl-L-homocysteine + 3 H(+)</text>
        <dbReference type="Rhea" id="RHEA:60328"/>
        <dbReference type="Rhea" id="RHEA-COMP:15549"/>
        <dbReference type="Rhea" id="RHEA-COMP:15552"/>
        <dbReference type="ChEBI" id="CHEBI:15378"/>
        <dbReference type="ChEBI" id="CHEBI:29969"/>
        <dbReference type="ChEBI" id="CHEBI:57856"/>
        <dbReference type="ChEBI" id="CHEBI:59789"/>
        <dbReference type="ChEBI" id="CHEBI:61961"/>
        <dbReference type="EC" id="2.1.1.360"/>
    </reaction>
</comment>
<evidence type="ECO:0000313" key="14">
    <source>
        <dbReference type="Proteomes" id="UP001165121"/>
    </source>
</evidence>
<evidence type="ECO:0000256" key="6">
    <source>
        <dbReference type="ARBA" id="ARBA00022691"/>
    </source>
</evidence>
<dbReference type="Gene3D" id="3.40.50.150">
    <property type="entry name" value="Vaccinia Virus protein VP39"/>
    <property type="match status" value="1"/>
</dbReference>
<evidence type="ECO:0000256" key="3">
    <source>
        <dbReference type="ARBA" id="ARBA00020987"/>
    </source>
</evidence>
<organism evidence="13 14">
    <name type="scientific">Phytophthora fragariaefolia</name>
    <dbReference type="NCBI Taxonomy" id="1490495"/>
    <lineage>
        <taxon>Eukaryota</taxon>
        <taxon>Sar</taxon>
        <taxon>Stramenopiles</taxon>
        <taxon>Oomycota</taxon>
        <taxon>Peronosporomycetes</taxon>
        <taxon>Peronosporales</taxon>
        <taxon>Peronosporaceae</taxon>
        <taxon>Phytophthora</taxon>
    </lineage>
</organism>
<dbReference type="PANTHER" id="PTHR21451:SF0">
    <property type="entry name" value="HISTONE-LYSINE N-METHYLTRANSFERASE, H3 LYSINE-79 SPECIFIC"/>
    <property type="match status" value="1"/>
</dbReference>
<evidence type="ECO:0000256" key="11">
    <source>
        <dbReference type="SAM" id="MobiDB-lite"/>
    </source>
</evidence>
<keyword evidence="7" id="KW-0156">Chromatin regulator</keyword>
<evidence type="ECO:0000256" key="2">
    <source>
        <dbReference type="ARBA" id="ARBA00012190"/>
    </source>
</evidence>
<dbReference type="GO" id="GO:0005634">
    <property type="term" value="C:nucleus"/>
    <property type="evidence" value="ECO:0007669"/>
    <property type="project" value="UniProtKB-SubCell"/>
</dbReference>
<reference evidence="13" key="1">
    <citation type="submission" date="2023-04" db="EMBL/GenBank/DDBJ databases">
        <title>Phytophthora fragariaefolia NBRC 109709.</title>
        <authorList>
            <person name="Ichikawa N."/>
            <person name="Sato H."/>
            <person name="Tonouchi N."/>
        </authorList>
    </citation>
    <scope>NUCLEOTIDE SEQUENCE</scope>
    <source>
        <strain evidence="13">NBRC 109709</strain>
    </source>
</reference>
<dbReference type="GO" id="GO:0006281">
    <property type="term" value="P:DNA repair"/>
    <property type="evidence" value="ECO:0007669"/>
    <property type="project" value="TreeGrafter"/>
</dbReference>
<dbReference type="InterPro" id="IPR030445">
    <property type="entry name" value="H3-K79_meTrfase"/>
</dbReference>